<dbReference type="SMART" id="SM00133">
    <property type="entry name" value="S_TK_X"/>
    <property type="match status" value="1"/>
</dbReference>
<evidence type="ECO:0000256" key="2">
    <source>
        <dbReference type="ARBA" id="ARBA00022679"/>
    </source>
</evidence>
<feature type="compositionally biased region" description="Basic and acidic residues" evidence="8">
    <location>
        <begin position="268"/>
        <end position="277"/>
    </location>
</feature>
<keyword evidence="5 7" id="KW-0067">ATP-binding</keyword>
<keyword evidence="12" id="KW-1185">Reference proteome</keyword>
<dbReference type="EC" id="2.7.11.-" evidence="7"/>
<evidence type="ECO:0000259" key="10">
    <source>
        <dbReference type="PROSITE" id="PS51285"/>
    </source>
</evidence>
<gene>
    <name evidence="11" type="ORF">SSLN_LOCUS9355</name>
</gene>
<dbReference type="GO" id="GO:0005737">
    <property type="term" value="C:cytoplasm"/>
    <property type="evidence" value="ECO:0007669"/>
    <property type="project" value="TreeGrafter"/>
</dbReference>
<evidence type="ECO:0000256" key="6">
    <source>
        <dbReference type="PIRSR" id="PIRSR600239-50"/>
    </source>
</evidence>
<dbReference type="GO" id="GO:0009966">
    <property type="term" value="P:regulation of signal transduction"/>
    <property type="evidence" value="ECO:0007669"/>
    <property type="project" value="TreeGrafter"/>
</dbReference>
<evidence type="ECO:0000256" key="3">
    <source>
        <dbReference type="ARBA" id="ARBA00022741"/>
    </source>
</evidence>
<feature type="domain" description="AGC-kinase C-terminal" evidence="10">
    <location>
        <begin position="26"/>
        <end position="91"/>
    </location>
</feature>
<accession>A0A3P7CE73</accession>
<keyword evidence="9" id="KW-0472">Membrane</keyword>
<evidence type="ECO:0000256" key="9">
    <source>
        <dbReference type="SAM" id="Phobius"/>
    </source>
</evidence>
<dbReference type="STRING" id="70667.A0A3P7CE73"/>
<keyword evidence="6" id="KW-0488">Methylation</keyword>
<dbReference type="PROSITE" id="PS51285">
    <property type="entry name" value="AGC_KINASE_CTER"/>
    <property type="match status" value="1"/>
</dbReference>
<dbReference type="PANTHER" id="PTHR24355:SF28">
    <property type="entry name" value="G PROTEIN-COUPLED RECEPTOR KINASE 2"/>
    <property type="match status" value="1"/>
</dbReference>
<comment type="similarity">
    <text evidence="7">Belongs to the protein kinase superfamily. AGC Ser/Thr protein kinase family. GPRK subfamily.</text>
</comment>
<dbReference type="Gene3D" id="1.10.510.10">
    <property type="entry name" value="Transferase(Phosphotransferase) domain 1"/>
    <property type="match status" value="1"/>
</dbReference>
<protein>
    <recommendedName>
        <fullName evidence="7">G protein-coupled receptor kinase</fullName>
        <ecNumber evidence="7">2.7.11.-</ecNumber>
    </recommendedName>
</protein>
<dbReference type="OrthoDB" id="354826at2759"/>
<organism evidence="11 12">
    <name type="scientific">Schistocephalus solidus</name>
    <name type="common">Tapeworm</name>
    <dbReference type="NCBI Taxonomy" id="70667"/>
    <lineage>
        <taxon>Eukaryota</taxon>
        <taxon>Metazoa</taxon>
        <taxon>Spiralia</taxon>
        <taxon>Lophotrochozoa</taxon>
        <taxon>Platyhelminthes</taxon>
        <taxon>Cestoda</taxon>
        <taxon>Eucestoda</taxon>
        <taxon>Diphyllobothriidea</taxon>
        <taxon>Diphyllobothriidae</taxon>
        <taxon>Schistocephalus</taxon>
    </lineage>
</organism>
<evidence type="ECO:0000256" key="1">
    <source>
        <dbReference type="ARBA" id="ARBA00022527"/>
    </source>
</evidence>
<evidence type="ECO:0000256" key="8">
    <source>
        <dbReference type="SAM" id="MobiDB-lite"/>
    </source>
</evidence>
<dbReference type="Gene3D" id="3.30.200.20">
    <property type="entry name" value="Phosphorylase Kinase, domain 1"/>
    <property type="match status" value="1"/>
</dbReference>
<keyword evidence="9" id="KW-1133">Transmembrane helix</keyword>
<dbReference type="InterPro" id="IPR000961">
    <property type="entry name" value="AGC-kinase_C"/>
</dbReference>
<name>A0A3P7CE73_SCHSO</name>
<feature type="compositionally biased region" description="Low complexity" evidence="8">
    <location>
        <begin position="282"/>
        <end position="291"/>
    </location>
</feature>
<evidence type="ECO:0000256" key="4">
    <source>
        <dbReference type="ARBA" id="ARBA00022777"/>
    </source>
</evidence>
<evidence type="ECO:0000256" key="5">
    <source>
        <dbReference type="ARBA" id="ARBA00022840"/>
    </source>
</evidence>
<evidence type="ECO:0000313" key="11">
    <source>
        <dbReference type="EMBL" id="VDL95740.1"/>
    </source>
</evidence>
<keyword evidence="1 7" id="KW-0723">Serine/threonine-protein kinase</keyword>
<feature type="modified residue" description="Cysteine methyl ester" evidence="6">
    <location>
        <position position="131"/>
    </location>
</feature>
<dbReference type="GO" id="GO:0005524">
    <property type="term" value="F:ATP binding"/>
    <property type="evidence" value="ECO:0007669"/>
    <property type="project" value="UniProtKB-KW"/>
</dbReference>
<proteinExistence type="inferred from homology"/>
<dbReference type="InterPro" id="IPR000239">
    <property type="entry name" value="GPCR_kinase"/>
</dbReference>
<feature type="transmembrane region" description="Helical" evidence="9">
    <location>
        <begin position="417"/>
        <end position="435"/>
    </location>
</feature>
<dbReference type="Proteomes" id="UP000275846">
    <property type="component" value="Unassembled WGS sequence"/>
</dbReference>
<dbReference type="GO" id="GO:0007165">
    <property type="term" value="P:signal transduction"/>
    <property type="evidence" value="ECO:0007669"/>
    <property type="project" value="InterPro"/>
</dbReference>
<evidence type="ECO:0000313" key="12">
    <source>
        <dbReference type="Proteomes" id="UP000275846"/>
    </source>
</evidence>
<evidence type="ECO:0000256" key="7">
    <source>
        <dbReference type="RuleBase" id="RU000308"/>
    </source>
</evidence>
<feature type="transmembrane region" description="Helical" evidence="9">
    <location>
        <begin position="442"/>
        <end position="460"/>
    </location>
</feature>
<dbReference type="GO" id="GO:0004703">
    <property type="term" value="F:G protein-coupled receptor kinase activity"/>
    <property type="evidence" value="ECO:0007669"/>
    <property type="project" value="InterPro"/>
</dbReference>
<keyword evidence="4 7" id="KW-0418">Kinase</keyword>
<dbReference type="PANTHER" id="PTHR24355">
    <property type="entry name" value="G PROTEIN-COUPLED RECEPTOR KINASE/RIBOSOMAL PROTEIN S6 KINASE"/>
    <property type="match status" value="1"/>
</dbReference>
<reference evidence="11 12" key="1">
    <citation type="submission" date="2018-11" db="EMBL/GenBank/DDBJ databases">
        <authorList>
            <consortium name="Pathogen Informatics"/>
        </authorList>
    </citation>
    <scope>NUCLEOTIDE SEQUENCE [LARGE SCALE GENOMIC DNA]</scope>
    <source>
        <strain evidence="11 12">NST_G2</strain>
    </source>
</reference>
<sequence>MRKNKTERLGCDANGAAAVKAHQWFEVMNWKRLEAGLIEPPFTPDPHAVYAKDVLDIEQFSTVRGVKIEAEDYAFYRKFCSGAVSIPWQNEMIETECFDDLNIFYNADGTLVADLDESCPPLDNLEETNCCARLRTRFLSVRSRRLNNSNNTHNSDFQSDDSTASRTIESFRPSHLIDGYQTDCSSDDDGEALLEAAKRTAQQDVTEPPISPAVPNTAPLEAIADVGDVSATEDSPLMHMSPLVGNAASVKVDDPSSVKPSASSSPHFSKDTVERRSKAPANSQQNHQQQQSKRSLPFRLWCCCNPFPFPLLLLLLPLLSPFFPPFSLLLSFTLTSTPPRLPLASPFPPPPRSNMSYGEDNMQTHNLRSYWQERRTALVARELARYKVDIVAVSETRFSEQVNLPFPQPLLGTKRRYLRMAMLLVAWLVYSVAAYSSRRANTEFFVLMVETILMLMVWASEDVHGGGMDDISQLAPLALSS</sequence>
<keyword evidence="2 7" id="KW-0808">Transferase</keyword>
<dbReference type="AlphaFoldDB" id="A0A3P7CE73"/>
<keyword evidence="9" id="KW-0812">Transmembrane</keyword>
<feature type="region of interest" description="Disordered" evidence="8">
    <location>
        <begin position="251"/>
        <end position="291"/>
    </location>
</feature>
<dbReference type="EMBL" id="UYSU01035189">
    <property type="protein sequence ID" value="VDL95740.1"/>
    <property type="molecule type" value="Genomic_DNA"/>
</dbReference>
<dbReference type="PRINTS" id="PR00717">
    <property type="entry name" value="GPCRKINASE"/>
</dbReference>
<keyword evidence="3 7" id="KW-0547">Nucleotide-binding</keyword>
<feature type="compositionally biased region" description="Low complexity" evidence="8">
    <location>
        <begin position="257"/>
        <end position="267"/>
    </location>
</feature>